<proteinExistence type="predicted"/>
<keyword evidence="1" id="KW-0689">Ribosomal protein</keyword>
<dbReference type="InterPro" id="IPR016340">
    <property type="entry name" value="Ribosomal_mL60"/>
</dbReference>
<dbReference type="AlphaFoldDB" id="A0A3G2S2T8"/>
<reference evidence="1 2" key="1">
    <citation type="submission" date="2018-10" db="EMBL/GenBank/DDBJ databases">
        <title>Complete genome sequence of Malassezia restricta CBS 7877.</title>
        <authorList>
            <person name="Morand S.C."/>
            <person name="Bertignac M."/>
            <person name="Iltis A."/>
            <person name="Kolder I."/>
            <person name="Pirovano W."/>
            <person name="Jourdain R."/>
            <person name="Clavaud C."/>
        </authorList>
    </citation>
    <scope>NUCLEOTIDE SEQUENCE [LARGE SCALE GENOMIC DNA]</scope>
    <source>
        <strain evidence="1 2">CBS 7877</strain>
    </source>
</reference>
<accession>A0A3G2S2T8</accession>
<evidence type="ECO:0000313" key="1">
    <source>
        <dbReference type="EMBL" id="AYO41458.1"/>
    </source>
</evidence>
<gene>
    <name evidence="1" type="primary">MRPL31</name>
    <name evidence="1" type="ORF">DNF11_0508</name>
</gene>
<dbReference type="Pfam" id="PF09784">
    <property type="entry name" value="L31"/>
    <property type="match status" value="1"/>
</dbReference>
<dbReference type="EMBL" id="CP033148">
    <property type="protein sequence ID" value="AYO41458.1"/>
    <property type="molecule type" value="Genomic_DNA"/>
</dbReference>
<protein>
    <submittedName>
        <fullName evidence="1">54S ribosomal protein L31, mitochondrial</fullName>
    </submittedName>
</protein>
<sequence>MSFLGAFRPSSPTFGGLLWKNPWRLSSTRKMRVRQRLRDVDSVIETIKASGVQCRALDRDLTLPKEPDMHSRDKYTVFSPHDKNYRKSVHKVPKFTRKSLRVNPRGF</sequence>
<dbReference type="PANTHER" id="PTHR28271">
    <property type="entry name" value="54S RIBOSOMAL PROTEIN L31, MITOCHONDRIAL"/>
    <property type="match status" value="1"/>
</dbReference>
<keyword evidence="1" id="KW-0687">Ribonucleoprotein</keyword>
<name>A0A3G2S2T8_MALR7</name>
<dbReference type="VEuPathDB" id="FungiDB:DNF11_0508"/>
<dbReference type="Proteomes" id="UP000269793">
    <property type="component" value="Chromosome I"/>
</dbReference>
<organism evidence="1 2">
    <name type="scientific">Malassezia restricta (strain ATCC 96810 / NBRC 103918 / CBS 7877)</name>
    <name type="common">Seborrheic dermatitis infection agent</name>
    <dbReference type="NCBI Taxonomy" id="425264"/>
    <lineage>
        <taxon>Eukaryota</taxon>
        <taxon>Fungi</taxon>
        <taxon>Dikarya</taxon>
        <taxon>Basidiomycota</taxon>
        <taxon>Ustilaginomycotina</taxon>
        <taxon>Malasseziomycetes</taxon>
        <taxon>Malasseziales</taxon>
        <taxon>Malasseziaceae</taxon>
        <taxon>Malassezia</taxon>
    </lineage>
</organism>
<dbReference type="GO" id="GO:0003735">
    <property type="term" value="F:structural constituent of ribosome"/>
    <property type="evidence" value="ECO:0007669"/>
    <property type="project" value="TreeGrafter"/>
</dbReference>
<dbReference type="PANTHER" id="PTHR28271:SF1">
    <property type="entry name" value="LARGE RIBOSOMAL SUBUNIT PROTEIN ML60"/>
    <property type="match status" value="1"/>
</dbReference>
<keyword evidence="2" id="KW-1185">Reference proteome</keyword>
<dbReference type="OrthoDB" id="2332379at2759"/>
<evidence type="ECO:0000313" key="2">
    <source>
        <dbReference type="Proteomes" id="UP000269793"/>
    </source>
</evidence>
<dbReference type="GO" id="GO:0005762">
    <property type="term" value="C:mitochondrial large ribosomal subunit"/>
    <property type="evidence" value="ECO:0007669"/>
    <property type="project" value="TreeGrafter"/>
</dbReference>